<keyword evidence="4" id="KW-1185">Reference proteome</keyword>
<organism evidence="3 4">
    <name type="scientific">Devosia pacifica</name>
    <dbReference type="NCBI Taxonomy" id="1335967"/>
    <lineage>
        <taxon>Bacteria</taxon>
        <taxon>Pseudomonadati</taxon>
        <taxon>Pseudomonadota</taxon>
        <taxon>Alphaproteobacteria</taxon>
        <taxon>Hyphomicrobiales</taxon>
        <taxon>Devosiaceae</taxon>
        <taxon>Devosia</taxon>
    </lineage>
</organism>
<dbReference type="Gene3D" id="3.40.50.720">
    <property type="entry name" value="NAD(P)-binding Rossmann-like Domain"/>
    <property type="match status" value="1"/>
</dbReference>
<dbReference type="RefSeq" id="WP_189425666.1">
    <property type="nucleotide sequence ID" value="NZ_BMZE01000002.1"/>
</dbReference>
<dbReference type="AlphaFoldDB" id="A0A918VV16"/>
<dbReference type="PANTHER" id="PTHR43574">
    <property type="entry name" value="EPIMERASE-RELATED"/>
    <property type="match status" value="1"/>
</dbReference>
<dbReference type="InterPro" id="IPR036291">
    <property type="entry name" value="NAD(P)-bd_dom_sf"/>
</dbReference>
<reference evidence="3" key="2">
    <citation type="submission" date="2020-09" db="EMBL/GenBank/DDBJ databases">
        <authorList>
            <person name="Sun Q."/>
            <person name="Kim S."/>
        </authorList>
    </citation>
    <scope>NUCLEOTIDE SEQUENCE</scope>
    <source>
        <strain evidence="3">KCTC 32437</strain>
    </source>
</reference>
<evidence type="ECO:0000259" key="2">
    <source>
        <dbReference type="Pfam" id="PF01370"/>
    </source>
</evidence>
<keyword evidence="1" id="KW-0520">NAD</keyword>
<comment type="caution">
    <text evidence="3">The sequence shown here is derived from an EMBL/GenBank/DDBJ whole genome shotgun (WGS) entry which is preliminary data.</text>
</comment>
<dbReference type="Pfam" id="PF01370">
    <property type="entry name" value="Epimerase"/>
    <property type="match status" value="1"/>
</dbReference>
<dbReference type="PRINTS" id="PR01713">
    <property type="entry name" value="NUCEPIMERASE"/>
</dbReference>
<dbReference type="Proteomes" id="UP000646579">
    <property type="component" value="Unassembled WGS sequence"/>
</dbReference>
<feature type="domain" description="NAD-dependent epimerase/dehydratase" evidence="2">
    <location>
        <begin position="3"/>
        <end position="234"/>
    </location>
</feature>
<evidence type="ECO:0000256" key="1">
    <source>
        <dbReference type="ARBA" id="ARBA00023027"/>
    </source>
</evidence>
<sequence length="341" mass="37598">MRILVTGAAGFIGYHTTKRLLADGHSVTGLDAMTPYYDPRLKEQRLDLLRADQRFTHHQMRLEDKTAIDALVDSIEPEIVVHLAAQAGVRYSLEQPGDYVATNLVGTFNLLEALRRAPPRHLLIASTSSVYGANEDLPFSETDRTDWPVSLYAATKKACEAMSHSYAHLFAIPTTCFRFFTVYGPWGRPDMALFKFVEAMTRNQAIEVYGEGRMRRDFTYVDDLVEAITRLMGSPPRIGMPVDVPRGEDSLSPAAPWRSVNIAGGQPSELMAFIAAIEAALGKSAEKVMLPMQPGDVVETGADPALLEALIGYKPTTSVTEGVKAFVDWYLGHYADIAADR</sequence>
<dbReference type="EMBL" id="BMZE01000002">
    <property type="protein sequence ID" value="GHA25441.1"/>
    <property type="molecule type" value="Genomic_DNA"/>
</dbReference>
<dbReference type="SUPFAM" id="SSF51735">
    <property type="entry name" value="NAD(P)-binding Rossmann-fold domains"/>
    <property type="match status" value="1"/>
</dbReference>
<name>A0A918VV16_9HYPH</name>
<accession>A0A918VV16</accession>
<protein>
    <submittedName>
        <fullName evidence="3">UDP-glucuronate 5'-epimerase</fullName>
    </submittedName>
</protein>
<proteinExistence type="predicted"/>
<dbReference type="InterPro" id="IPR001509">
    <property type="entry name" value="Epimerase_deHydtase"/>
</dbReference>
<reference evidence="3" key="1">
    <citation type="journal article" date="2014" name="Int. J. Syst. Evol. Microbiol.">
        <title>Complete genome sequence of Corynebacterium casei LMG S-19264T (=DSM 44701T), isolated from a smear-ripened cheese.</title>
        <authorList>
            <consortium name="US DOE Joint Genome Institute (JGI-PGF)"/>
            <person name="Walter F."/>
            <person name="Albersmeier A."/>
            <person name="Kalinowski J."/>
            <person name="Ruckert C."/>
        </authorList>
    </citation>
    <scope>NUCLEOTIDE SEQUENCE</scope>
    <source>
        <strain evidence="3">KCTC 32437</strain>
    </source>
</reference>
<evidence type="ECO:0000313" key="4">
    <source>
        <dbReference type="Proteomes" id="UP000646579"/>
    </source>
</evidence>
<gene>
    <name evidence="3" type="primary">lspL</name>
    <name evidence="3" type="ORF">GCM10007989_21390</name>
</gene>
<evidence type="ECO:0000313" key="3">
    <source>
        <dbReference type="EMBL" id="GHA25441.1"/>
    </source>
</evidence>